<feature type="compositionally biased region" description="Basic and acidic residues" evidence="7">
    <location>
        <begin position="130"/>
        <end position="148"/>
    </location>
</feature>
<organism evidence="8 9">
    <name type="scientific">Ensete ventricosum</name>
    <name type="common">Abyssinian banana</name>
    <name type="synonym">Musa ensete</name>
    <dbReference type="NCBI Taxonomy" id="4639"/>
    <lineage>
        <taxon>Eukaryota</taxon>
        <taxon>Viridiplantae</taxon>
        <taxon>Streptophyta</taxon>
        <taxon>Embryophyta</taxon>
        <taxon>Tracheophyta</taxon>
        <taxon>Spermatophyta</taxon>
        <taxon>Magnoliopsida</taxon>
        <taxon>Liliopsida</taxon>
        <taxon>Zingiberales</taxon>
        <taxon>Musaceae</taxon>
        <taxon>Ensete</taxon>
    </lineage>
</organism>
<dbReference type="GO" id="GO:0005886">
    <property type="term" value="C:plasma membrane"/>
    <property type="evidence" value="ECO:0007669"/>
    <property type="project" value="UniProtKB-SubCell"/>
</dbReference>
<evidence type="ECO:0000256" key="3">
    <source>
        <dbReference type="ARBA" id="ARBA00022448"/>
    </source>
</evidence>
<proteinExistence type="inferred from homology"/>
<evidence type="ECO:0000256" key="4">
    <source>
        <dbReference type="ARBA" id="ARBA00022475"/>
    </source>
</evidence>
<feature type="compositionally biased region" description="Basic and acidic residues" evidence="7">
    <location>
        <begin position="174"/>
        <end position="197"/>
    </location>
</feature>
<evidence type="ECO:0000256" key="2">
    <source>
        <dbReference type="ARBA" id="ARBA00010067"/>
    </source>
</evidence>
<keyword evidence="9" id="KW-1185">Reference proteome</keyword>
<keyword evidence="6" id="KW-0927">Auxin signaling pathway</keyword>
<comment type="caution">
    <text evidence="8">The sequence shown here is derived from an EMBL/GenBank/DDBJ whole genome shotgun (WGS) entry which is preliminary data.</text>
</comment>
<sequence>MHRVDASMSSLMSGKGFSSMSHRRRERLNSWNESDELGVFEATRYFSDATDGVGLVGGFGSRGAVAVEPRVPRSSDERLVSGSPSLMKAKKCGKQPGSPGAKLVGYLNSFFHHAASRRKPKCSNPTSTSREPRGDGEEVEKRPGDQKERRRSITGHCQSTKTAGTESSNFCPRSEVRGRRRSITEVSKERENWEKKQVTNRASSSGEVRLISQNCLATPRGRNKTFGRRGEEVEDNDGDSVSSSDLFELKIYDRGGLSDGLPVFATTDIQAIKRDTAISSSTS</sequence>
<evidence type="ECO:0000313" key="9">
    <source>
        <dbReference type="Proteomes" id="UP001222027"/>
    </source>
</evidence>
<comment type="subcellular location">
    <subcellularLocation>
        <location evidence="1">Cell membrane</location>
    </subcellularLocation>
</comment>
<dbReference type="PANTHER" id="PTHR33541:SF11">
    <property type="entry name" value="PROTEIN BIG GRAIN 1-LIKE E"/>
    <property type="match status" value="1"/>
</dbReference>
<dbReference type="InterPro" id="IPR039621">
    <property type="entry name" value="BG1-like"/>
</dbReference>
<reference evidence="8 9" key="1">
    <citation type="submission" date="2022-12" db="EMBL/GenBank/DDBJ databases">
        <title>Chromosome-scale assembly of the Ensete ventricosum genome.</title>
        <authorList>
            <person name="Dussert Y."/>
            <person name="Stocks J."/>
            <person name="Wendawek A."/>
            <person name="Woldeyes F."/>
            <person name="Nichols R.A."/>
            <person name="Borrell J.S."/>
        </authorList>
    </citation>
    <scope>NUCLEOTIDE SEQUENCE [LARGE SCALE GENOMIC DNA]</scope>
    <source>
        <strain evidence="9">cv. Maze</strain>
        <tissue evidence="8">Seeds</tissue>
    </source>
</reference>
<gene>
    <name evidence="8" type="ORF">OPV22_019972</name>
</gene>
<evidence type="ECO:0000313" key="8">
    <source>
        <dbReference type="EMBL" id="KAJ8476245.1"/>
    </source>
</evidence>
<evidence type="ECO:0000256" key="5">
    <source>
        <dbReference type="ARBA" id="ARBA00023136"/>
    </source>
</evidence>
<evidence type="ECO:0000256" key="1">
    <source>
        <dbReference type="ARBA" id="ARBA00004236"/>
    </source>
</evidence>
<evidence type="ECO:0000256" key="7">
    <source>
        <dbReference type="SAM" id="MobiDB-lite"/>
    </source>
</evidence>
<feature type="region of interest" description="Disordered" evidence="7">
    <location>
        <begin position="67"/>
        <end position="98"/>
    </location>
</feature>
<feature type="compositionally biased region" description="Polar residues" evidence="7">
    <location>
        <begin position="7"/>
        <end position="20"/>
    </location>
</feature>
<dbReference type="PANTHER" id="PTHR33541">
    <property type="entry name" value="PROTEIN BIG GRAIN 1-LIKE A-RELATED"/>
    <property type="match status" value="1"/>
</dbReference>
<keyword evidence="5" id="KW-0472">Membrane</keyword>
<keyword evidence="4" id="KW-1003">Cell membrane</keyword>
<name>A0AAV8QLZ2_ENSVE</name>
<feature type="compositionally biased region" description="Basic and acidic residues" evidence="7">
    <location>
        <begin position="70"/>
        <end position="79"/>
    </location>
</feature>
<feature type="region of interest" description="Disordered" evidence="7">
    <location>
        <begin position="1"/>
        <end position="33"/>
    </location>
</feature>
<accession>A0AAV8QLZ2</accession>
<feature type="region of interest" description="Disordered" evidence="7">
    <location>
        <begin position="115"/>
        <end position="207"/>
    </location>
</feature>
<protein>
    <recommendedName>
        <fullName evidence="10">DUF3741 domain-containing protein</fullName>
    </recommendedName>
</protein>
<dbReference type="EMBL" id="JAQQAF010000006">
    <property type="protein sequence ID" value="KAJ8476245.1"/>
    <property type="molecule type" value="Genomic_DNA"/>
</dbReference>
<dbReference type="GO" id="GO:0009734">
    <property type="term" value="P:auxin-activated signaling pathway"/>
    <property type="evidence" value="ECO:0007669"/>
    <property type="project" value="UniProtKB-KW"/>
</dbReference>
<keyword evidence="3" id="KW-0813">Transport</keyword>
<feature type="region of interest" description="Disordered" evidence="7">
    <location>
        <begin position="219"/>
        <end position="242"/>
    </location>
</feature>
<evidence type="ECO:0008006" key="10">
    <source>
        <dbReference type="Google" id="ProtNLM"/>
    </source>
</evidence>
<evidence type="ECO:0000256" key="6">
    <source>
        <dbReference type="ARBA" id="ARBA00023294"/>
    </source>
</evidence>
<dbReference type="Proteomes" id="UP001222027">
    <property type="component" value="Unassembled WGS sequence"/>
</dbReference>
<comment type="similarity">
    <text evidence="2">Belongs to the BIG GRAIN 1 (BG1) plant protein family.</text>
</comment>
<dbReference type="AlphaFoldDB" id="A0AAV8QLZ2"/>
<feature type="compositionally biased region" description="Polar residues" evidence="7">
    <location>
        <begin position="155"/>
        <end position="171"/>
    </location>
</feature>